<dbReference type="Pfam" id="PF08386">
    <property type="entry name" value="Abhydrolase_4"/>
    <property type="match status" value="1"/>
</dbReference>
<dbReference type="Pfam" id="PF00561">
    <property type="entry name" value="Abhydrolase_1"/>
    <property type="match status" value="1"/>
</dbReference>
<dbReference type="PANTHER" id="PTHR43248:SF25">
    <property type="entry name" value="AB HYDROLASE-1 DOMAIN-CONTAINING PROTEIN-RELATED"/>
    <property type="match status" value="1"/>
</dbReference>
<sequence length="615" mass="67003">MRFSVTSACLFSLYISNAQSAAGPPSEFDWSAVTPSSQLQYHKCYDGFECARLVVPRDWLDVEKNKTVAIAIIKLPASVPSSDPSFGGSIITNPGGPGGSGVYFLRKQGKNLQKITEGKKHYEIISFDPRGIENTTPKTDCFGKSHALARDAMLLEQRGIGGLDSSESGLKRALALKVGYGSLCEGADSEDDIFEFVSTASVARDILEIADRTEQLRQADDTKMVQDDLQSPLHQRVEPKPPRVLYWGFSYGTILGNTLASLYPGRMGRVILDGVVDSHDYMSGSWLRNLMDTEKIVQYFYATCFEASGECPLWREGDTSAKDIQSRIEKLITDLDEKPVSFIADDQKASIRVLTGVDIRTAFREPLYAPLPTGFQHLAIALAEALNGNYSLIGPNNYPSIPLQDVCGLDRYSPGDAQAAIACGDARFYNPEDHPKGANLTYWGDYVTKLEHQSPTFAPFWATVGSACAGWGIVAKWGYKGPWTTPSADPSLKDDAPAAPILFTSSRLDPVTPLENAYKMSANHPNSSVLVLDTVGHCASGNGWSECFNEAIRAYLENGTLPENGTMCADTTCRPFVKGGECRPPESLYSAGVDGYGIAQRNWGRQPLGFPLGFP</sequence>
<evidence type="ECO:0008006" key="8">
    <source>
        <dbReference type="Google" id="ProtNLM"/>
    </source>
</evidence>
<evidence type="ECO:0000256" key="1">
    <source>
        <dbReference type="ARBA" id="ARBA00010088"/>
    </source>
</evidence>
<dbReference type="InterPro" id="IPR000073">
    <property type="entry name" value="AB_hydrolase_1"/>
</dbReference>
<dbReference type="InterPro" id="IPR013595">
    <property type="entry name" value="Pept_S33_TAP-like_C"/>
</dbReference>
<evidence type="ECO:0000313" key="6">
    <source>
        <dbReference type="EMBL" id="KAJ4393497.1"/>
    </source>
</evidence>
<keyword evidence="7" id="KW-1185">Reference proteome</keyword>
<comment type="caution">
    <text evidence="6">The sequence shown here is derived from an EMBL/GenBank/DDBJ whole genome shotgun (WGS) entry which is preliminary data.</text>
</comment>
<evidence type="ECO:0000259" key="5">
    <source>
        <dbReference type="Pfam" id="PF08386"/>
    </source>
</evidence>
<evidence type="ECO:0000313" key="7">
    <source>
        <dbReference type="Proteomes" id="UP001140453"/>
    </source>
</evidence>
<proteinExistence type="inferred from homology"/>
<keyword evidence="2" id="KW-0378">Hydrolase</keyword>
<name>A0A9W8YVT1_9PEZI</name>
<gene>
    <name evidence="6" type="ORF">N0V93_002709</name>
</gene>
<organism evidence="6 7">
    <name type="scientific">Gnomoniopsis smithogilvyi</name>
    <dbReference type="NCBI Taxonomy" id="1191159"/>
    <lineage>
        <taxon>Eukaryota</taxon>
        <taxon>Fungi</taxon>
        <taxon>Dikarya</taxon>
        <taxon>Ascomycota</taxon>
        <taxon>Pezizomycotina</taxon>
        <taxon>Sordariomycetes</taxon>
        <taxon>Sordariomycetidae</taxon>
        <taxon>Diaporthales</taxon>
        <taxon>Gnomoniaceae</taxon>
        <taxon>Gnomoniopsis</taxon>
    </lineage>
</organism>
<dbReference type="InterPro" id="IPR029058">
    <property type="entry name" value="AB_hydrolase_fold"/>
</dbReference>
<feature type="chain" id="PRO_5040805469" description="Peptidase S33 tripeptidyl aminopeptidase-like C-terminal domain-containing protein" evidence="3">
    <location>
        <begin position="21"/>
        <end position="615"/>
    </location>
</feature>
<dbReference type="SUPFAM" id="SSF53474">
    <property type="entry name" value="alpha/beta-Hydrolases"/>
    <property type="match status" value="1"/>
</dbReference>
<dbReference type="PANTHER" id="PTHR43248">
    <property type="entry name" value="2-SUCCINYL-6-HYDROXY-2,4-CYCLOHEXADIENE-1-CARBOXYLATE SYNTHASE"/>
    <property type="match status" value="1"/>
</dbReference>
<dbReference type="GO" id="GO:0016787">
    <property type="term" value="F:hydrolase activity"/>
    <property type="evidence" value="ECO:0007669"/>
    <property type="project" value="UniProtKB-KW"/>
</dbReference>
<comment type="similarity">
    <text evidence="1">Belongs to the peptidase S33 family.</text>
</comment>
<accession>A0A9W8YVT1</accession>
<dbReference type="InterPro" id="IPR051601">
    <property type="entry name" value="Serine_prot/Carboxylest_S33"/>
</dbReference>
<dbReference type="AlphaFoldDB" id="A0A9W8YVT1"/>
<evidence type="ECO:0000256" key="2">
    <source>
        <dbReference type="ARBA" id="ARBA00022801"/>
    </source>
</evidence>
<reference evidence="6" key="1">
    <citation type="submission" date="2022-10" db="EMBL/GenBank/DDBJ databases">
        <title>Tapping the CABI collections for fungal endophytes: first genome assemblies for Collariella, Neodidymelliopsis, Ascochyta clinopodiicola, Didymella pomorum, Didymosphaeria variabile, Neocosmospora piperis and Neocucurbitaria cava.</title>
        <authorList>
            <person name="Hill R."/>
        </authorList>
    </citation>
    <scope>NUCLEOTIDE SEQUENCE</scope>
    <source>
        <strain evidence="6">IMI 355082</strain>
    </source>
</reference>
<feature type="domain" description="Peptidase S33 tripeptidyl aminopeptidase-like C-terminal" evidence="5">
    <location>
        <begin position="455"/>
        <end position="568"/>
    </location>
</feature>
<feature type="signal peptide" evidence="3">
    <location>
        <begin position="1"/>
        <end position="20"/>
    </location>
</feature>
<dbReference type="EMBL" id="JAPEVB010000002">
    <property type="protein sequence ID" value="KAJ4393497.1"/>
    <property type="molecule type" value="Genomic_DNA"/>
</dbReference>
<feature type="domain" description="AB hydrolase-1" evidence="4">
    <location>
        <begin position="90"/>
        <end position="307"/>
    </location>
</feature>
<evidence type="ECO:0000256" key="3">
    <source>
        <dbReference type="SAM" id="SignalP"/>
    </source>
</evidence>
<dbReference type="Proteomes" id="UP001140453">
    <property type="component" value="Unassembled WGS sequence"/>
</dbReference>
<keyword evidence="3" id="KW-0732">Signal</keyword>
<protein>
    <recommendedName>
        <fullName evidence="8">Peptidase S33 tripeptidyl aminopeptidase-like C-terminal domain-containing protein</fullName>
    </recommendedName>
</protein>
<dbReference type="Gene3D" id="3.40.50.1820">
    <property type="entry name" value="alpha/beta hydrolase"/>
    <property type="match status" value="1"/>
</dbReference>
<evidence type="ECO:0000259" key="4">
    <source>
        <dbReference type="Pfam" id="PF00561"/>
    </source>
</evidence>
<dbReference type="OrthoDB" id="425534at2759"/>